<dbReference type="Proteomes" id="UP000008957">
    <property type="component" value="Chromosome"/>
</dbReference>
<keyword evidence="15" id="KW-1185">Reference proteome</keyword>
<organism evidence="14 15">
    <name type="scientific">Fretibacterium fastidiosum</name>
    <dbReference type="NCBI Taxonomy" id="651822"/>
    <lineage>
        <taxon>Bacteria</taxon>
        <taxon>Thermotogati</taxon>
        <taxon>Synergistota</taxon>
        <taxon>Synergistia</taxon>
        <taxon>Synergistales</taxon>
        <taxon>Aminobacteriaceae</taxon>
        <taxon>Fretibacterium</taxon>
    </lineage>
</organism>
<dbReference type="SUPFAM" id="SSF56553">
    <property type="entry name" value="Insert subdomain of RNA polymerase alpha subunit"/>
    <property type="match status" value="1"/>
</dbReference>
<comment type="catalytic activity">
    <reaction evidence="10 12">
        <text>RNA(n) + a ribonucleoside 5'-triphosphate = RNA(n+1) + diphosphate</text>
        <dbReference type="Rhea" id="RHEA:21248"/>
        <dbReference type="Rhea" id="RHEA-COMP:14527"/>
        <dbReference type="Rhea" id="RHEA-COMP:17342"/>
        <dbReference type="ChEBI" id="CHEBI:33019"/>
        <dbReference type="ChEBI" id="CHEBI:61557"/>
        <dbReference type="ChEBI" id="CHEBI:140395"/>
        <dbReference type="EC" id="2.7.7.6"/>
    </reaction>
</comment>
<comment type="function">
    <text evidence="12">DNA-dependent RNA polymerase catalyzes the transcription of DNA into RNA using the four ribonucleoside triphosphates as substrates.</text>
</comment>
<dbReference type="NCBIfam" id="TIGR02027">
    <property type="entry name" value="rpoA"/>
    <property type="match status" value="1"/>
</dbReference>
<keyword evidence="7 12" id="KW-0804">Transcription</keyword>
<dbReference type="GO" id="GO:0005737">
    <property type="term" value="C:cytoplasm"/>
    <property type="evidence" value="ECO:0007669"/>
    <property type="project" value="UniProtKB-ARBA"/>
</dbReference>
<evidence type="ECO:0000256" key="5">
    <source>
        <dbReference type="ARBA" id="ARBA00022679"/>
    </source>
</evidence>
<dbReference type="GO" id="GO:0003677">
    <property type="term" value="F:DNA binding"/>
    <property type="evidence" value="ECO:0007669"/>
    <property type="project" value="UniProtKB-UniRule"/>
</dbReference>
<feature type="region of interest" description="Alpha C-terminal domain (alpha-CTD)" evidence="12">
    <location>
        <begin position="260"/>
        <end position="333"/>
    </location>
</feature>
<dbReference type="HAMAP" id="MF_00059">
    <property type="entry name" value="RNApol_bact_RpoA"/>
    <property type="match status" value="1"/>
</dbReference>
<dbReference type="FunFam" id="2.170.120.12:FF:000001">
    <property type="entry name" value="DNA-directed RNA polymerase subunit alpha"/>
    <property type="match status" value="1"/>
</dbReference>
<evidence type="ECO:0000256" key="6">
    <source>
        <dbReference type="ARBA" id="ARBA00022695"/>
    </source>
</evidence>
<comment type="similarity">
    <text evidence="1 12">Belongs to the RNA polymerase alpha chain family.</text>
</comment>
<reference evidence="14 15" key="2">
    <citation type="submission" date="2010-03" db="EMBL/GenBank/DDBJ databases">
        <authorList>
            <person name="Pajon A."/>
        </authorList>
    </citation>
    <scope>NUCLEOTIDE SEQUENCE [LARGE SCALE GENOMIC DNA]</scope>
    <source>
        <strain evidence="14 15">SGP1</strain>
    </source>
</reference>
<evidence type="ECO:0000313" key="15">
    <source>
        <dbReference type="Proteomes" id="UP000008957"/>
    </source>
</evidence>
<dbReference type="InterPro" id="IPR011262">
    <property type="entry name" value="DNA-dir_RNA_pol_insert"/>
</dbReference>
<comment type="subunit">
    <text evidence="11 12">Homodimer. The RNAP catalytic core consists of 2 alpha, 1 beta, 1 beta' and 1 omega subunit. When a sigma factor is associated with the core the holoenzyme is formed, which can initiate transcription.</text>
</comment>
<dbReference type="Gene3D" id="1.10.150.20">
    <property type="entry name" value="5' to 3' exonuclease, C-terminal subdomain"/>
    <property type="match status" value="1"/>
</dbReference>
<gene>
    <name evidence="12" type="primary">rpoA</name>
    <name evidence="14" type="ORF">SY1_08590</name>
</gene>
<reference evidence="15" key="1">
    <citation type="submission" date="2010-03" db="EMBL/GenBank/DDBJ databases">
        <title>The genome sequence of Synergistetes sp. SGP1.</title>
        <authorList>
            <consortium name="metaHIT consortium -- http://www.metahit.eu/"/>
            <person name="Pajon A."/>
            <person name="Turner K."/>
            <person name="Parkhill J."/>
            <person name="Wade W."/>
            <person name="Vartoukian S."/>
        </authorList>
    </citation>
    <scope>NUCLEOTIDE SEQUENCE [LARGE SCALE GENOMIC DNA]</scope>
    <source>
        <strain evidence="15">SGP1</strain>
    </source>
</reference>
<dbReference type="NCBIfam" id="NF003513">
    <property type="entry name" value="PRK05182.1-2"/>
    <property type="match status" value="1"/>
</dbReference>
<dbReference type="Pfam" id="PF01000">
    <property type="entry name" value="RNA_pol_A_bac"/>
    <property type="match status" value="1"/>
</dbReference>
<evidence type="ECO:0000256" key="3">
    <source>
        <dbReference type="ARBA" id="ARBA00015972"/>
    </source>
</evidence>
<dbReference type="Gene3D" id="3.30.1360.10">
    <property type="entry name" value="RNA polymerase, RBP11-like subunit"/>
    <property type="match status" value="1"/>
</dbReference>
<accession>A0AB94IWK3</accession>
<evidence type="ECO:0000256" key="11">
    <source>
        <dbReference type="ARBA" id="ARBA00066029"/>
    </source>
</evidence>
<feature type="domain" description="DNA-directed RNA polymerase RpoA/D/Rpb3-type" evidence="13">
    <location>
        <begin position="21"/>
        <end position="228"/>
    </location>
</feature>
<dbReference type="GO" id="GO:0000428">
    <property type="term" value="C:DNA-directed RNA polymerase complex"/>
    <property type="evidence" value="ECO:0007669"/>
    <property type="project" value="UniProtKB-KW"/>
</dbReference>
<dbReference type="AlphaFoldDB" id="A0AB94IWK3"/>
<evidence type="ECO:0000259" key="13">
    <source>
        <dbReference type="SMART" id="SM00662"/>
    </source>
</evidence>
<dbReference type="SMART" id="SM00662">
    <property type="entry name" value="RPOLD"/>
    <property type="match status" value="1"/>
</dbReference>
<dbReference type="NCBIfam" id="NF003519">
    <property type="entry name" value="PRK05182.2-5"/>
    <property type="match status" value="1"/>
</dbReference>
<dbReference type="KEGG" id="sbr:SY1_08590"/>
<evidence type="ECO:0000256" key="10">
    <source>
        <dbReference type="ARBA" id="ARBA00048552"/>
    </source>
</evidence>
<evidence type="ECO:0000256" key="8">
    <source>
        <dbReference type="ARBA" id="ARBA00032524"/>
    </source>
</evidence>
<dbReference type="InterPro" id="IPR036643">
    <property type="entry name" value="RNApol_insert_sf"/>
</dbReference>
<dbReference type="InterPro" id="IPR011773">
    <property type="entry name" value="DNA-dir_RpoA"/>
</dbReference>
<name>A0AB94IWK3_9BACT</name>
<dbReference type="EC" id="2.7.7.6" evidence="2 12"/>
<dbReference type="GO" id="GO:0046983">
    <property type="term" value="F:protein dimerization activity"/>
    <property type="evidence" value="ECO:0007669"/>
    <property type="project" value="InterPro"/>
</dbReference>
<evidence type="ECO:0000313" key="14">
    <source>
        <dbReference type="EMBL" id="CBL28150.1"/>
    </source>
</evidence>
<dbReference type="Pfam" id="PF03118">
    <property type="entry name" value="RNA_pol_A_CTD"/>
    <property type="match status" value="1"/>
</dbReference>
<dbReference type="GO" id="GO:0006351">
    <property type="term" value="P:DNA-templated transcription"/>
    <property type="evidence" value="ECO:0007669"/>
    <property type="project" value="UniProtKB-UniRule"/>
</dbReference>
<dbReference type="Gene3D" id="2.170.120.12">
    <property type="entry name" value="DNA-directed RNA polymerase, insert domain"/>
    <property type="match status" value="1"/>
</dbReference>
<dbReference type="SUPFAM" id="SSF47789">
    <property type="entry name" value="C-terminal domain of RNA polymerase alpha subunit"/>
    <property type="match status" value="1"/>
</dbReference>
<dbReference type="EMBL" id="FP929056">
    <property type="protein sequence ID" value="CBL28150.1"/>
    <property type="molecule type" value="Genomic_DNA"/>
</dbReference>
<dbReference type="SUPFAM" id="SSF55257">
    <property type="entry name" value="RBP11-like subunits of RNA polymerase"/>
    <property type="match status" value="1"/>
</dbReference>
<dbReference type="InterPro" id="IPR036603">
    <property type="entry name" value="RBP11-like"/>
</dbReference>
<evidence type="ECO:0000256" key="9">
    <source>
        <dbReference type="ARBA" id="ARBA00033070"/>
    </source>
</evidence>
<keyword evidence="6 12" id="KW-0548">Nucleotidyltransferase</keyword>
<keyword evidence="5 12" id="KW-0808">Transferase</keyword>
<evidence type="ECO:0000256" key="7">
    <source>
        <dbReference type="ARBA" id="ARBA00023163"/>
    </source>
</evidence>
<evidence type="ECO:0000256" key="4">
    <source>
        <dbReference type="ARBA" id="ARBA00022478"/>
    </source>
</evidence>
<dbReference type="Pfam" id="PF01193">
    <property type="entry name" value="RNA_pol_L"/>
    <property type="match status" value="1"/>
</dbReference>
<evidence type="ECO:0000256" key="2">
    <source>
        <dbReference type="ARBA" id="ARBA00012418"/>
    </source>
</evidence>
<protein>
    <recommendedName>
        <fullName evidence="3 12">DNA-directed RNA polymerase subunit alpha</fullName>
        <shortName evidence="12">RNAP subunit alpha</shortName>
        <ecNumber evidence="2 12">2.7.7.6</ecNumber>
    </recommendedName>
    <alternativeName>
        <fullName evidence="9 12">RNA polymerase subunit alpha</fullName>
    </alternativeName>
    <alternativeName>
        <fullName evidence="8 12">Transcriptase subunit alpha</fullName>
    </alternativeName>
</protein>
<sequence length="333" mass="36477">MLETLEILRPVLKLEENTPTYGRLYLEPLERGYGMTLGNALRRVLLSSIRGAAITSVRIDGVLHEFSTVPGVREDVMEILMNLKHIPVRSKSKEVRVVSLDVERAGLVTAGDIPENGEIEFIDPNAKICTMEEGAHLSMELYIEQGTGYLSAERPRPAYLPVDALLTDAIFSPVLRVNYGVEAARVGQRTDFERLAMDVWTNGIIAPDAAVGEAAQIIEKCFSYIVASVGQAGPDGVGGGAYDIDLGADRRIGPAGNEELLARPVRELELSIRSENCLLRGGVQTIGDLLQKSREDLLKIRNLGKISLTEIEEKLESAGLKLREKKEKAGKED</sequence>
<evidence type="ECO:0000256" key="1">
    <source>
        <dbReference type="ARBA" id="ARBA00007123"/>
    </source>
</evidence>
<dbReference type="InterPro" id="IPR011260">
    <property type="entry name" value="RNAP_asu_C"/>
</dbReference>
<dbReference type="InterPro" id="IPR011263">
    <property type="entry name" value="DNA-dir_RNA_pol_RpoA/D/Rpb3"/>
</dbReference>
<proteinExistence type="inferred from homology"/>
<evidence type="ECO:0000256" key="12">
    <source>
        <dbReference type="HAMAP-Rule" id="MF_00059"/>
    </source>
</evidence>
<feature type="region of interest" description="Alpha N-terminal domain (alpha-NTD)" evidence="12">
    <location>
        <begin position="1"/>
        <end position="245"/>
    </location>
</feature>
<dbReference type="RefSeq" id="WP_015556297.1">
    <property type="nucleotide sequence ID" value="NC_021038.1"/>
</dbReference>
<comment type="domain">
    <text evidence="12">The N-terminal domain is essential for RNAP assembly and basal transcription, whereas the C-terminal domain is involved in interaction with transcriptional regulators and with upstream promoter elements.</text>
</comment>
<dbReference type="CDD" id="cd06928">
    <property type="entry name" value="RNAP_alpha_NTD"/>
    <property type="match status" value="1"/>
</dbReference>
<dbReference type="GO" id="GO:0003899">
    <property type="term" value="F:DNA-directed RNA polymerase activity"/>
    <property type="evidence" value="ECO:0007669"/>
    <property type="project" value="UniProtKB-UniRule"/>
</dbReference>
<keyword evidence="4 12" id="KW-0240">DNA-directed RNA polymerase</keyword>